<name>A0A8T0I2P7_CERPU</name>
<evidence type="ECO:0000256" key="5">
    <source>
        <dbReference type="SAM" id="MobiDB-lite"/>
    </source>
</evidence>
<keyword evidence="2" id="KW-0645">Protease</keyword>
<dbReference type="SUPFAM" id="SSF54001">
    <property type="entry name" value="Cysteine proteinases"/>
    <property type="match status" value="1"/>
</dbReference>
<feature type="compositionally biased region" description="Polar residues" evidence="5">
    <location>
        <begin position="254"/>
        <end position="266"/>
    </location>
</feature>
<dbReference type="AlphaFoldDB" id="A0A8T0I2P7"/>
<dbReference type="Gene3D" id="1.10.418.20">
    <property type="match status" value="1"/>
</dbReference>
<dbReference type="GO" id="GO:0016926">
    <property type="term" value="P:protein desumoylation"/>
    <property type="evidence" value="ECO:0007669"/>
    <property type="project" value="UniProtKB-ARBA"/>
</dbReference>
<evidence type="ECO:0000259" key="6">
    <source>
        <dbReference type="PROSITE" id="PS50600"/>
    </source>
</evidence>
<dbReference type="InterPro" id="IPR038765">
    <property type="entry name" value="Papain-like_cys_pep_sf"/>
</dbReference>
<sequence>MTRVKRSRSDETQSRDVEEAIRDRKRRKFIRFLAAKKNKKLEKKRLQQKKLQQEGGEPRGKECLKEEEPVKKDQECQTVSLETPMEEESVKKDQECQIVSLETPMEEEPVKKDQECQMVSLETPMEKESVKKDQEGQMVSLETPMEEESVKKDQECQIVSLETPMEEEPVKKDQECQMVSLETPMEEEPVKKDQECQMVSLETPMEEEPVKKDQECQTVASSTPHDDATVTQGFHRQNGSHKKKDGRGTRSEARNNSCRGPTTRSSAKAGRISKEISLENPMITTNDDSKLNQDNMSVKISTEISKPSSQTRSPSKRSSTRSSTKTQHTGRIPAGQSLCSICNKSFSNLSTVTGSNLFLCSTCRRKSKAVDSDFQTRTAKSPGSGRKRQKNMRDEDIAGKIPTRTAKSPGSGRKRQKSMRDEGVAGKTSTRTAKSPGSGRKRQKSMRDEDIAGKTPTRTAKSPGSGRKQQKNMRDKDIAGKTPDTAVMIDSSDEEEGATNDSRSAVNSRGKHCQSDLQRPVKRIAYPSRTELEAIEILDSDVGNLEPSEFLNDTIIDFYIKYIQREFLSQEGDNRFHFFNSFFYKKLSGVAGKKKKKKVPDFSKLRKWTKGINIFEKDYLIIPVHDKLHWSLAIICFPNHGPGSSSRSERCILHLDSMACGHQSQTIFRLLRRYLVAEWKDTFGEAQMKGNDSIHTLTCNVIPGKKVPVPLQENESDCGLFILHYIRKFVENAPKTMKISDVEDRLEDLGVFGREWFSPVEASNLRASIQKILQSLFAENGVVLGKSSETSFGNNDKVKPRNLEAEFRVYL</sequence>
<evidence type="ECO:0000256" key="4">
    <source>
        <dbReference type="ARBA" id="ARBA00022807"/>
    </source>
</evidence>
<reference evidence="7" key="1">
    <citation type="submission" date="2020-06" db="EMBL/GenBank/DDBJ databases">
        <title>WGS assembly of Ceratodon purpureus strain R40.</title>
        <authorList>
            <person name="Carey S.B."/>
            <person name="Jenkins J."/>
            <person name="Shu S."/>
            <person name="Lovell J.T."/>
            <person name="Sreedasyam A."/>
            <person name="Maumus F."/>
            <person name="Tiley G.P."/>
            <person name="Fernandez-Pozo N."/>
            <person name="Barry K."/>
            <person name="Chen C."/>
            <person name="Wang M."/>
            <person name="Lipzen A."/>
            <person name="Daum C."/>
            <person name="Saski C.A."/>
            <person name="Payton A.C."/>
            <person name="Mcbreen J.C."/>
            <person name="Conrad R.E."/>
            <person name="Kollar L.M."/>
            <person name="Olsson S."/>
            <person name="Huttunen S."/>
            <person name="Landis J.B."/>
            <person name="Wickett N.J."/>
            <person name="Johnson M.G."/>
            <person name="Rensing S.A."/>
            <person name="Grimwood J."/>
            <person name="Schmutz J."/>
            <person name="Mcdaniel S.F."/>
        </authorList>
    </citation>
    <scope>NUCLEOTIDE SEQUENCE</scope>
    <source>
        <strain evidence="7">R40</strain>
    </source>
</reference>
<feature type="compositionally biased region" description="Polar residues" evidence="5">
    <location>
        <begin position="282"/>
        <end position="304"/>
    </location>
</feature>
<dbReference type="PANTHER" id="PTHR46915">
    <property type="entry name" value="UBIQUITIN-LIKE PROTEASE 4-RELATED"/>
    <property type="match status" value="1"/>
</dbReference>
<comment type="caution">
    <text evidence="7">The sequence shown here is derived from an EMBL/GenBank/DDBJ whole genome shotgun (WGS) entry which is preliminary data.</text>
</comment>
<protein>
    <recommendedName>
        <fullName evidence="6">Ubiquitin-like protease family profile domain-containing protein</fullName>
    </recommendedName>
</protein>
<feature type="compositionally biased region" description="Polar residues" evidence="5">
    <location>
        <begin position="216"/>
        <end position="237"/>
    </location>
</feature>
<evidence type="ECO:0000256" key="2">
    <source>
        <dbReference type="ARBA" id="ARBA00022670"/>
    </source>
</evidence>
<dbReference type="InterPro" id="IPR003653">
    <property type="entry name" value="Peptidase_C48_C"/>
</dbReference>
<comment type="similarity">
    <text evidence="1">Belongs to the peptidase C48 family.</text>
</comment>
<evidence type="ECO:0000256" key="1">
    <source>
        <dbReference type="ARBA" id="ARBA00005234"/>
    </source>
</evidence>
<organism evidence="7 8">
    <name type="scientific">Ceratodon purpureus</name>
    <name type="common">Fire moss</name>
    <name type="synonym">Dicranum purpureum</name>
    <dbReference type="NCBI Taxonomy" id="3225"/>
    <lineage>
        <taxon>Eukaryota</taxon>
        <taxon>Viridiplantae</taxon>
        <taxon>Streptophyta</taxon>
        <taxon>Embryophyta</taxon>
        <taxon>Bryophyta</taxon>
        <taxon>Bryophytina</taxon>
        <taxon>Bryopsida</taxon>
        <taxon>Dicranidae</taxon>
        <taxon>Pseudoditrichales</taxon>
        <taxon>Ditrichaceae</taxon>
        <taxon>Ceratodon</taxon>
    </lineage>
</organism>
<dbReference type="PANTHER" id="PTHR46915:SF2">
    <property type="entry name" value="UBIQUITIN-LIKE PROTEASE 4"/>
    <property type="match status" value="1"/>
</dbReference>
<dbReference type="Pfam" id="PF02902">
    <property type="entry name" value="Peptidase_C48"/>
    <property type="match status" value="1"/>
</dbReference>
<feature type="region of interest" description="Disordered" evidence="5">
    <location>
        <begin position="365"/>
        <end position="518"/>
    </location>
</feature>
<evidence type="ECO:0000313" key="8">
    <source>
        <dbReference type="Proteomes" id="UP000822688"/>
    </source>
</evidence>
<keyword evidence="3" id="KW-0378">Hydrolase</keyword>
<proteinExistence type="inferred from homology"/>
<feature type="region of interest" description="Disordered" evidence="5">
    <location>
        <begin position="41"/>
        <end position="94"/>
    </location>
</feature>
<feature type="region of interest" description="Disordered" evidence="5">
    <location>
        <begin position="202"/>
        <end position="337"/>
    </location>
</feature>
<dbReference type="GO" id="GO:0008234">
    <property type="term" value="F:cysteine-type peptidase activity"/>
    <property type="evidence" value="ECO:0007669"/>
    <property type="project" value="UniProtKB-KW"/>
</dbReference>
<feature type="compositionally biased region" description="Basic and acidic residues" evidence="5">
    <location>
        <begin position="124"/>
        <end position="135"/>
    </location>
</feature>
<evidence type="ECO:0000313" key="7">
    <source>
        <dbReference type="EMBL" id="KAG0577287.1"/>
    </source>
</evidence>
<dbReference type="EMBL" id="CM026425">
    <property type="protein sequence ID" value="KAG0577287.1"/>
    <property type="molecule type" value="Genomic_DNA"/>
</dbReference>
<feature type="domain" description="Ubiquitin-like protease family profile" evidence="6">
    <location>
        <begin position="535"/>
        <end position="729"/>
    </location>
</feature>
<keyword evidence="8" id="KW-1185">Reference proteome</keyword>
<dbReference type="GO" id="GO:0006508">
    <property type="term" value="P:proteolysis"/>
    <property type="evidence" value="ECO:0007669"/>
    <property type="project" value="UniProtKB-KW"/>
</dbReference>
<dbReference type="Gene3D" id="3.30.310.130">
    <property type="entry name" value="Ubiquitin-related"/>
    <property type="match status" value="1"/>
</dbReference>
<feature type="compositionally biased region" description="Basic and acidic residues" evidence="5">
    <location>
        <begin position="56"/>
        <end position="75"/>
    </location>
</feature>
<feature type="compositionally biased region" description="Basic and acidic residues" evidence="5">
    <location>
        <begin position="7"/>
        <end position="21"/>
    </location>
</feature>
<accession>A0A8T0I2P7</accession>
<keyword evidence="4" id="KW-0788">Thiol protease</keyword>
<feature type="region of interest" description="Disordered" evidence="5">
    <location>
        <begin position="121"/>
        <end position="154"/>
    </location>
</feature>
<evidence type="ECO:0000256" key="3">
    <source>
        <dbReference type="ARBA" id="ARBA00022801"/>
    </source>
</evidence>
<dbReference type="PROSITE" id="PS50600">
    <property type="entry name" value="ULP_PROTEASE"/>
    <property type="match status" value="1"/>
</dbReference>
<dbReference type="Proteomes" id="UP000822688">
    <property type="component" value="Chromosome 5"/>
</dbReference>
<feature type="region of interest" description="Disordered" evidence="5">
    <location>
        <begin position="1"/>
        <end position="21"/>
    </location>
</feature>
<gene>
    <name evidence="7" type="ORF">KC19_5G145300</name>
</gene>